<feature type="domain" description="Activator of Hsp90 ATPase homologue 1/2-like C-terminal" evidence="2">
    <location>
        <begin position="23"/>
        <end position="168"/>
    </location>
</feature>
<comment type="similarity">
    <text evidence="1">Belongs to the AHA1 family.</text>
</comment>
<organism evidence="3 4">
    <name type="scientific">Schumannella luteola</name>
    <dbReference type="NCBI Taxonomy" id="472059"/>
    <lineage>
        <taxon>Bacteria</taxon>
        <taxon>Bacillati</taxon>
        <taxon>Actinomycetota</taxon>
        <taxon>Actinomycetes</taxon>
        <taxon>Micrococcales</taxon>
        <taxon>Microbacteriaceae</taxon>
        <taxon>Schumannella</taxon>
    </lineage>
</organism>
<dbReference type="InterPro" id="IPR013538">
    <property type="entry name" value="ASHA1/2-like_C"/>
</dbReference>
<gene>
    <name evidence="3" type="ORF">BJ979_000122</name>
</gene>
<protein>
    <submittedName>
        <fullName evidence="3">Uncharacterized protein YndB with AHSA1/START domain</fullName>
    </submittedName>
</protein>
<dbReference type="InterPro" id="IPR023393">
    <property type="entry name" value="START-like_dom_sf"/>
</dbReference>
<dbReference type="AlphaFoldDB" id="A0A852Y3L6"/>
<dbReference type="Gene3D" id="3.30.530.20">
    <property type="match status" value="1"/>
</dbReference>
<evidence type="ECO:0000313" key="3">
    <source>
        <dbReference type="EMBL" id="NYG97496.1"/>
    </source>
</evidence>
<dbReference type="RefSeq" id="WP_179564206.1">
    <property type="nucleotide sequence ID" value="NZ_JACBZY010000001.1"/>
</dbReference>
<dbReference type="Pfam" id="PF08327">
    <property type="entry name" value="AHSA1"/>
    <property type="match status" value="1"/>
</dbReference>
<keyword evidence="4" id="KW-1185">Reference proteome</keyword>
<evidence type="ECO:0000256" key="1">
    <source>
        <dbReference type="ARBA" id="ARBA00006817"/>
    </source>
</evidence>
<dbReference type="SUPFAM" id="SSF55961">
    <property type="entry name" value="Bet v1-like"/>
    <property type="match status" value="1"/>
</dbReference>
<dbReference type="EMBL" id="JACBZY010000001">
    <property type="protein sequence ID" value="NYG97496.1"/>
    <property type="molecule type" value="Genomic_DNA"/>
</dbReference>
<proteinExistence type="inferred from homology"/>
<accession>A0A852Y3L6</accession>
<comment type="caution">
    <text evidence="3">The sequence shown here is derived from an EMBL/GenBank/DDBJ whole genome shotgun (WGS) entry which is preliminary data.</text>
</comment>
<dbReference type="CDD" id="cd07814">
    <property type="entry name" value="SRPBCC_CalC_Aha1-like"/>
    <property type="match status" value="1"/>
</dbReference>
<reference evidence="3 4" key="1">
    <citation type="submission" date="2020-07" db="EMBL/GenBank/DDBJ databases">
        <title>Sequencing the genomes of 1000 actinobacteria strains.</title>
        <authorList>
            <person name="Klenk H.-P."/>
        </authorList>
    </citation>
    <scope>NUCLEOTIDE SEQUENCE [LARGE SCALE GENOMIC DNA]</scope>
    <source>
        <strain evidence="3 4">DSM 23141</strain>
    </source>
</reference>
<sequence>MSDQTPASTAERRGFTLTWRFPVPRERVFRAWTDPAHLDWFFNDQQPRPSEPIEVDLRVGGAWRQLMIIDADTRYVTGGVYREIVPDERLVFVFGAVGGWPELAGPAIDDAPVTTLTFADAEVEGVTGTLLTLDVDFPVHMDEHVARDLLSAMRPGWQQTVARLVAEVGGAEVGAAESS</sequence>
<dbReference type="Proteomes" id="UP000553888">
    <property type="component" value="Unassembled WGS sequence"/>
</dbReference>
<evidence type="ECO:0000313" key="4">
    <source>
        <dbReference type="Proteomes" id="UP000553888"/>
    </source>
</evidence>
<evidence type="ECO:0000259" key="2">
    <source>
        <dbReference type="Pfam" id="PF08327"/>
    </source>
</evidence>
<name>A0A852Y3L6_9MICO</name>